<name>A0A5N5QNE4_9AGAM</name>
<sequence length="171" mass="18356">MLAGGGFILCGERHVRPYGISVLGDNPGFRFGRWVRRREASTDLSARFEKPGLEMVHLVPGSARSPIIADAYIYPKRGQSAAGYVLRSSLDEEAVPSLTYASGMGISFGTVVLCCAESYSATLVLCYLNNGMGAIFTPIDSSLYFGALSMTFCLGFCGTEDSTCRQPAPLE</sequence>
<evidence type="ECO:0000313" key="1">
    <source>
        <dbReference type="EMBL" id="KAB5593305.1"/>
    </source>
</evidence>
<protein>
    <submittedName>
        <fullName evidence="1">Uncharacterized protein</fullName>
    </submittedName>
</protein>
<proteinExistence type="predicted"/>
<organism evidence="1 2">
    <name type="scientific">Ceratobasidium theobromae</name>
    <dbReference type="NCBI Taxonomy" id="1582974"/>
    <lineage>
        <taxon>Eukaryota</taxon>
        <taxon>Fungi</taxon>
        <taxon>Dikarya</taxon>
        <taxon>Basidiomycota</taxon>
        <taxon>Agaricomycotina</taxon>
        <taxon>Agaricomycetes</taxon>
        <taxon>Cantharellales</taxon>
        <taxon>Ceratobasidiaceae</taxon>
        <taxon>Ceratobasidium</taxon>
    </lineage>
</organism>
<dbReference type="AlphaFoldDB" id="A0A5N5QNE4"/>
<evidence type="ECO:0000313" key="2">
    <source>
        <dbReference type="Proteomes" id="UP000383932"/>
    </source>
</evidence>
<keyword evidence="2" id="KW-1185">Reference proteome</keyword>
<reference evidence="1 2" key="1">
    <citation type="journal article" date="2019" name="Fungal Biol. Biotechnol.">
        <title>Draft genome sequence of fastidious pathogen Ceratobasidium theobromae, which causes vascular-streak dieback in Theobroma cacao.</title>
        <authorList>
            <person name="Ali S.S."/>
            <person name="Asman A."/>
            <person name="Shao J."/>
            <person name="Firmansyah A.P."/>
            <person name="Susilo A.W."/>
            <person name="Rosmana A."/>
            <person name="McMahon P."/>
            <person name="Junaid M."/>
            <person name="Guest D."/>
            <person name="Kheng T.Y."/>
            <person name="Meinhardt L.W."/>
            <person name="Bailey B.A."/>
        </authorList>
    </citation>
    <scope>NUCLEOTIDE SEQUENCE [LARGE SCALE GENOMIC DNA]</scope>
    <source>
        <strain evidence="1 2">CT2</strain>
    </source>
</reference>
<comment type="caution">
    <text evidence="1">The sequence shown here is derived from an EMBL/GenBank/DDBJ whole genome shotgun (WGS) entry which is preliminary data.</text>
</comment>
<gene>
    <name evidence="1" type="ORF">CTheo_3223</name>
</gene>
<dbReference type="EMBL" id="SSOP01000040">
    <property type="protein sequence ID" value="KAB5593305.1"/>
    <property type="molecule type" value="Genomic_DNA"/>
</dbReference>
<dbReference type="Proteomes" id="UP000383932">
    <property type="component" value="Unassembled WGS sequence"/>
</dbReference>
<accession>A0A5N5QNE4</accession>